<dbReference type="RefSeq" id="WP_181579241.1">
    <property type="nucleotide sequence ID" value="NZ_CP059399.1"/>
</dbReference>
<keyword evidence="1" id="KW-0472">Membrane</keyword>
<gene>
    <name evidence="2" type="ORF">H0264_21765</name>
</gene>
<evidence type="ECO:0000313" key="2">
    <source>
        <dbReference type="EMBL" id="QLY28033.1"/>
    </source>
</evidence>
<dbReference type="AlphaFoldDB" id="A0A7D6V7G9"/>
<keyword evidence="1" id="KW-0812">Transmembrane</keyword>
<evidence type="ECO:0000256" key="1">
    <source>
        <dbReference type="SAM" id="Phobius"/>
    </source>
</evidence>
<organism evidence="2 3">
    <name type="scientific">Nocardia huaxiensis</name>
    <dbReference type="NCBI Taxonomy" id="2755382"/>
    <lineage>
        <taxon>Bacteria</taxon>
        <taxon>Bacillati</taxon>
        <taxon>Actinomycetota</taxon>
        <taxon>Actinomycetes</taxon>
        <taxon>Mycobacteriales</taxon>
        <taxon>Nocardiaceae</taxon>
        <taxon>Nocardia</taxon>
    </lineage>
</organism>
<accession>A0A7D6V7G9</accession>
<keyword evidence="1" id="KW-1133">Transmembrane helix</keyword>
<dbReference type="KEGG" id="nhu:H0264_21765"/>
<reference evidence="2 3" key="1">
    <citation type="submission" date="2020-07" db="EMBL/GenBank/DDBJ databases">
        <authorList>
            <person name="Zhuang K."/>
            <person name="Ran Y."/>
        </authorList>
    </citation>
    <scope>NUCLEOTIDE SEQUENCE [LARGE SCALE GENOMIC DNA]</scope>
    <source>
        <strain evidence="2 3">WCH-YHL-001</strain>
    </source>
</reference>
<dbReference type="Proteomes" id="UP000515512">
    <property type="component" value="Chromosome"/>
</dbReference>
<feature type="transmembrane region" description="Helical" evidence="1">
    <location>
        <begin position="6"/>
        <end position="25"/>
    </location>
</feature>
<keyword evidence="3" id="KW-1185">Reference proteome</keyword>
<sequence>MSASMWVSVVGISLTILISVTGLVLQRRVRQRYDAKIMADLVIEIQRKLSAAAESARQLASGRVDRAALAAAGSHGYELTGLVGRARDLLRAGHTCTWWQNLVLARALTELWSPEAARTFWAGVIDPEQPTGMRVHCHLERARFHFNCGGDHLDAGRADYAAALRLVSTTTTDEAFDQAIQLDLDRATAELVAGSHTHAVQAAADACIALRQLNSAWRRARAASALLHFLTDLPPFVDPRPFRSDISATLTARGIDPHTLTPELAWILSPPFQPPNRPLR</sequence>
<dbReference type="EMBL" id="CP059399">
    <property type="protein sequence ID" value="QLY28033.1"/>
    <property type="molecule type" value="Genomic_DNA"/>
</dbReference>
<evidence type="ECO:0000313" key="3">
    <source>
        <dbReference type="Proteomes" id="UP000515512"/>
    </source>
</evidence>
<proteinExistence type="predicted"/>
<name>A0A7D6V7G9_9NOCA</name>
<protein>
    <submittedName>
        <fullName evidence="2">Uncharacterized protein</fullName>
    </submittedName>
</protein>